<feature type="transmembrane region" description="Helical" evidence="1">
    <location>
        <begin position="33"/>
        <end position="53"/>
    </location>
</feature>
<feature type="transmembrane region" description="Helical" evidence="1">
    <location>
        <begin position="285"/>
        <end position="305"/>
    </location>
</feature>
<accession>A0ABQ1JFG9</accession>
<evidence type="ECO:0000259" key="2">
    <source>
        <dbReference type="Pfam" id="PF26626"/>
    </source>
</evidence>
<name>A0ABQ1JFG9_9FLAO</name>
<keyword evidence="1" id="KW-0812">Transmembrane</keyword>
<evidence type="ECO:0000256" key="1">
    <source>
        <dbReference type="SAM" id="Phobius"/>
    </source>
</evidence>
<keyword evidence="4" id="KW-1185">Reference proteome</keyword>
<protein>
    <submittedName>
        <fullName evidence="3">Membrane protein</fullName>
    </submittedName>
</protein>
<feature type="transmembrane region" description="Helical" evidence="1">
    <location>
        <begin position="252"/>
        <end position="279"/>
    </location>
</feature>
<feature type="transmembrane region" description="Helical" evidence="1">
    <location>
        <begin position="374"/>
        <end position="393"/>
    </location>
</feature>
<dbReference type="EMBL" id="BMJE01000001">
    <property type="protein sequence ID" value="GGB65527.1"/>
    <property type="molecule type" value="Genomic_DNA"/>
</dbReference>
<sequence>MLLIFISWIYIGFVTINLGCLFAKLVKLKTNNFSVIAILGLFTTTLIASFWAIFKNVGLEFHILLLLLTLASGYSLRKEIKAIYKEILSKINSLKLICKSLLFINIILIIAQCASSPYVIDNESYYIQSIKWLNECGFVKGLGNIHFFLAQSSGWHITQSAFSFSFLYSNFNDISGYCLLLGNLFCIFKLNEYFTDRKFNSLVIGMFPLANVFFFQFISAPSPDIPVYVFSFIIFSYFLTGKKETFTEDFKIIALLIIYLIFIKTTAVALLTVPLIMFFSNFKKTLPAISSLSIIGLITLSAFIVKNTIISGYPLFPVVNFAYNADWVIPESIAQMYYDETKVYGYLLKKSAYDSMSYKELILRWLTLPKLHGLFNLIGAILIFITPFGIYKFKNERKWWILYTLMVVQMVILFISSPQYRFFMNTLLLFSFFFAALIFTSSKLFLNKMLLKPILIFSMIATAYVLFIPIDLNKFAENKFALETSNFKLEEIVAPHSNSKLNTEFEKVTIGNLTFYSPIKNDFFWASGNGPIPCVNKAQIKYFERKTGYIPQQRSNKIKDGFFAKKVDNN</sequence>
<gene>
    <name evidence="3" type="ORF">GCM10007424_01800</name>
</gene>
<feature type="transmembrane region" description="Helical" evidence="1">
    <location>
        <begin position="174"/>
        <end position="190"/>
    </location>
</feature>
<feature type="transmembrane region" description="Helical" evidence="1">
    <location>
        <begin position="422"/>
        <end position="442"/>
    </location>
</feature>
<feature type="transmembrane region" description="Helical" evidence="1">
    <location>
        <begin position="96"/>
        <end position="120"/>
    </location>
</feature>
<keyword evidence="1" id="KW-0472">Membrane</keyword>
<feature type="transmembrane region" description="Helical" evidence="1">
    <location>
        <begin position="225"/>
        <end position="240"/>
    </location>
</feature>
<evidence type="ECO:0000313" key="3">
    <source>
        <dbReference type="EMBL" id="GGB65527.1"/>
    </source>
</evidence>
<feature type="transmembrane region" description="Helical" evidence="1">
    <location>
        <begin position="454"/>
        <end position="472"/>
    </location>
</feature>
<dbReference type="RefSeq" id="WP_188619342.1">
    <property type="nucleotide sequence ID" value="NZ_BMJE01000001.1"/>
</dbReference>
<dbReference type="NCBIfam" id="NF047510">
    <property type="entry name" value="LIC_10190_fam"/>
    <property type="match status" value="1"/>
</dbReference>
<dbReference type="Pfam" id="PF26626">
    <property type="entry name" value="DUF8201"/>
    <property type="match status" value="1"/>
</dbReference>
<dbReference type="InterPro" id="IPR058065">
    <property type="entry name" value="LIC_10190-like"/>
</dbReference>
<comment type="caution">
    <text evidence="3">The sequence shown here is derived from an EMBL/GenBank/DDBJ whole genome shotgun (WGS) entry which is preliminary data.</text>
</comment>
<feature type="transmembrane region" description="Helical" evidence="1">
    <location>
        <begin position="59"/>
        <end position="76"/>
    </location>
</feature>
<feature type="domain" description="DUF8201" evidence="2">
    <location>
        <begin position="1"/>
        <end position="427"/>
    </location>
</feature>
<dbReference type="InterPro" id="IPR058514">
    <property type="entry name" value="DUF8201"/>
</dbReference>
<keyword evidence="1" id="KW-1133">Transmembrane helix</keyword>
<feature type="transmembrane region" description="Helical" evidence="1">
    <location>
        <begin position="202"/>
        <end position="219"/>
    </location>
</feature>
<proteinExistence type="predicted"/>
<organism evidence="3 4">
    <name type="scientific">Flavobacterium suaedae</name>
    <dbReference type="NCBI Taxonomy" id="1767027"/>
    <lineage>
        <taxon>Bacteria</taxon>
        <taxon>Pseudomonadati</taxon>
        <taxon>Bacteroidota</taxon>
        <taxon>Flavobacteriia</taxon>
        <taxon>Flavobacteriales</taxon>
        <taxon>Flavobacteriaceae</taxon>
        <taxon>Flavobacterium</taxon>
    </lineage>
</organism>
<feature type="transmembrane region" description="Helical" evidence="1">
    <location>
        <begin position="6"/>
        <end position="26"/>
    </location>
</feature>
<reference evidence="4" key="1">
    <citation type="journal article" date="2019" name="Int. J. Syst. Evol. Microbiol.">
        <title>The Global Catalogue of Microorganisms (GCM) 10K type strain sequencing project: providing services to taxonomists for standard genome sequencing and annotation.</title>
        <authorList>
            <consortium name="The Broad Institute Genomics Platform"/>
            <consortium name="The Broad Institute Genome Sequencing Center for Infectious Disease"/>
            <person name="Wu L."/>
            <person name="Ma J."/>
        </authorList>
    </citation>
    <scope>NUCLEOTIDE SEQUENCE [LARGE SCALE GENOMIC DNA]</scope>
    <source>
        <strain evidence="4">CGMCC 1.15461</strain>
    </source>
</reference>
<dbReference type="Proteomes" id="UP000615760">
    <property type="component" value="Unassembled WGS sequence"/>
</dbReference>
<evidence type="ECO:0000313" key="4">
    <source>
        <dbReference type="Proteomes" id="UP000615760"/>
    </source>
</evidence>
<feature type="transmembrane region" description="Helical" evidence="1">
    <location>
        <begin position="399"/>
        <end position="415"/>
    </location>
</feature>